<proteinExistence type="predicted"/>
<evidence type="ECO:0000313" key="2">
    <source>
        <dbReference type="Proteomes" id="UP001428341"/>
    </source>
</evidence>
<accession>A0AAP0M2I6</accession>
<name>A0AAP0M2I6_9ROSI</name>
<reference evidence="1 2" key="1">
    <citation type="submission" date="2024-05" db="EMBL/GenBank/DDBJ databases">
        <title>Haplotype-resolved chromosome-level genome assembly of Huyou (Citrus changshanensis).</title>
        <authorList>
            <person name="Miao C."/>
            <person name="Chen W."/>
            <person name="Wu Y."/>
            <person name="Wang L."/>
            <person name="Zhao S."/>
            <person name="Grierson D."/>
            <person name="Xu C."/>
            <person name="Chen K."/>
        </authorList>
    </citation>
    <scope>NUCLEOTIDE SEQUENCE [LARGE SCALE GENOMIC DNA]</scope>
    <source>
        <strain evidence="1">01-14</strain>
        <tissue evidence="1">Leaf</tissue>
    </source>
</reference>
<comment type="caution">
    <text evidence="1">The sequence shown here is derived from an EMBL/GenBank/DDBJ whole genome shotgun (WGS) entry which is preliminary data.</text>
</comment>
<evidence type="ECO:0000313" key="1">
    <source>
        <dbReference type="EMBL" id="KAK9193342.1"/>
    </source>
</evidence>
<dbReference type="AlphaFoldDB" id="A0AAP0M2I6"/>
<dbReference type="Proteomes" id="UP001428341">
    <property type="component" value="Unassembled WGS sequence"/>
</dbReference>
<dbReference type="EMBL" id="JBCGBO010000006">
    <property type="protein sequence ID" value="KAK9193342.1"/>
    <property type="molecule type" value="Genomic_DNA"/>
</dbReference>
<gene>
    <name evidence="1" type="ORF">WN944_004039</name>
</gene>
<protein>
    <submittedName>
        <fullName evidence="1">Uncharacterized protein</fullName>
    </submittedName>
</protein>
<sequence>MAYATSDATYLSGHVAGSRPRFWIIPSTPRVRWNFLGRSRWNRTSNLVNGKAERMDIEEDDCQIHGKGPVYLVA</sequence>
<organism evidence="1 2">
    <name type="scientific">Citrus x changshan-huyou</name>
    <dbReference type="NCBI Taxonomy" id="2935761"/>
    <lineage>
        <taxon>Eukaryota</taxon>
        <taxon>Viridiplantae</taxon>
        <taxon>Streptophyta</taxon>
        <taxon>Embryophyta</taxon>
        <taxon>Tracheophyta</taxon>
        <taxon>Spermatophyta</taxon>
        <taxon>Magnoliopsida</taxon>
        <taxon>eudicotyledons</taxon>
        <taxon>Gunneridae</taxon>
        <taxon>Pentapetalae</taxon>
        <taxon>rosids</taxon>
        <taxon>malvids</taxon>
        <taxon>Sapindales</taxon>
        <taxon>Rutaceae</taxon>
        <taxon>Aurantioideae</taxon>
        <taxon>Citrus</taxon>
    </lineage>
</organism>
<keyword evidence="2" id="KW-1185">Reference proteome</keyword>